<evidence type="ECO:0000313" key="1">
    <source>
        <dbReference type="EMBL" id="GIY09586.1"/>
    </source>
</evidence>
<sequence length="135" mass="15194">MYHSAAVSRNLYYTEYHSVPQCQIKISAACHASSVKIPAFCNVPFCSSVPKLVFCNVPFCTSVPNQDFSTCHAPAVFRNQSFCNVLFYSSVPKRDFCNVLSYSSVQNETVPISRCVPKTRFFCYTCHVPDSCTKF</sequence>
<name>A0AAV4QL06_9ARAC</name>
<evidence type="ECO:0000313" key="2">
    <source>
        <dbReference type="Proteomes" id="UP001054837"/>
    </source>
</evidence>
<organism evidence="1 2">
    <name type="scientific">Caerostris darwini</name>
    <dbReference type="NCBI Taxonomy" id="1538125"/>
    <lineage>
        <taxon>Eukaryota</taxon>
        <taxon>Metazoa</taxon>
        <taxon>Ecdysozoa</taxon>
        <taxon>Arthropoda</taxon>
        <taxon>Chelicerata</taxon>
        <taxon>Arachnida</taxon>
        <taxon>Araneae</taxon>
        <taxon>Araneomorphae</taxon>
        <taxon>Entelegynae</taxon>
        <taxon>Araneoidea</taxon>
        <taxon>Araneidae</taxon>
        <taxon>Caerostris</taxon>
    </lineage>
</organism>
<comment type="caution">
    <text evidence="1">The sequence shown here is derived from an EMBL/GenBank/DDBJ whole genome shotgun (WGS) entry which is preliminary data.</text>
</comment>
<proteinExistence type="predicted"/>
<protein>
    <submittedName>
        <fullName evidence="1">Uncharacterized protein</fullName>
    </submittedName>
</protein>
<dbReference type="AlphaFoldDB" id="A0AAV4QL06"/>
<gene>
    <name evidence="1" type="ORF">CDAR_598281</name>
</gene>
<dbReference type="Proteomes" id="UP001054837">
    <property type="component" value="Unassembled WGS sequence"/>
</dbReference>
<reference evidence="1 2" key="1">
    <citation type="submission" date="2021-06" db="EMBL/GenBank/DDBJ databases">
        <title>Caerostris darwini draft genome.</title>
        <authorList>
            <person name="Kono N."/>
            <person name="Arakawa K."/>
        </authorList>
    </citation>
    <scope>NUCLEOTIDE SEQUENCE [LARGE SCALE GENOMIC DNA]</scope>
</reference>
<keyword evidence="2" id="KW-1185">Reference proteome</keyword>
<dbReference type="EMBL" id="BPLQ01004659">
    <property type="protein sequence ID" value="GIY09586.1"/>
    <property type="molecule type" value="Genomic_DNA"/>
</dbReference>
<accession>A0AAV4QL06</accession>